<evidence type="ECO:0000256" key="1">
    <source>
        <dbReference type="SAM" id="Phobius"/>
    </source>
</evidence>
<keyword evidence="1" id="KW-0472">Membrane</keyword>
<keyword evidence="1" id="KW-1133">Transmembrane helix</keyword>
<protein>
    <submittedName>
        <fullName evidence="2">V10 pilin</fullName>
    </submittedName>
</protein>
<dbReference type="RefSeq" id="WP_095504771.1">
    <property type="nucleotide sequence ID" value="NZ_BSNC01000006.1"/>
</dbReference>
<evidence type="ECO:0000313" key="3">
    <source>
        <dbReference type="Proteomes" id="UP001161422"/>
    </source>
</evidence>
<comment type="caution">
    <text evidence="2">The sequence shown here is derived from an EMBL/GenBank/DDBJ whole genome shotgun (WGS) entry which is preliminary data.</text>
</comment>
<proteinExistence type="predicted"/>
<organism evidence="2 3">
    <name type="scientific">Paraferrimonas sedimenticola</name>
    <dbReference type="NCBI Taxonomy" id="375674"/>
    <lineage>
        <taxon>Bacteria</taxon>
        <taxon>Pseudomonadati</taxon>
        <taxon>Pseudomonadota</taxon>
        <taxon>Gammaproteobacteria</taxon>
        <taxon>Alteromonadales</taxon>
        <taxon>Ferrimonadaceae</taxon>
        <taxon>Paraferrimonas</taxon>
    </lineage>
</organism>
<keyword evidence="3" id="KW-1185">Reference proteome</keyword>
<dbReference type="Pfam" id="PF07963">
    <property type="entry name" value="N_methyl"/>
    <property type="match status" value="1"/>
</dbReference>
<feature type="transmembrane region" description="Helical" evidence="1">
    <location>
        <begin position="6"/>
        <end position="29"/>
    </location>
</feature>
<reference evidence="2" key="2">
    <citation type="submission" date="2023-01" db="EMBL/GenBank/DDBJ databases">
        <title>Draft genome sequence of Paraferrimonas sedimenticola strain NBRC 101628.</title>
        <authorList>
            <person name="Sun Q."/>
            <person name="Mori K."/>
        </authorList>
    </citation>
    <scope>NUCLEOTIDE SEQUENCE</scope>
    <source>
        <strain evidence="2">NBRC 101628</strain>
    </source>
</reference>
<dbReference type="Proteomes" id="UP001161422">
    <property type="component" value="Unassembled WGS sequence"/>
</dbReference>
<reference evidence="2" key="1">
    <citation type="journal article" date="2014" name="Int. J. Syst. Evol. Microbiol.">
        <title>Complete genome sequence of Corynebacterium casei LMG S-19264T (=DSM 44701T), isolated from a smear-ripened cheese.</title>
        <authorList>
            <consortium name="US DOE Joint Genome Institute (JGI-PGF)"/>
            <person name="Walter F."/>
            <person name="Albersmeier A."/>
            <person name="Kalinowski J."/>
            <person name="Ruckert C."/>
        </authorList>
    </citation>
    <scope>NUCLEOTIDE SEQUENCE</scope>
    <source>
        <strain evidence="2">NBRC 101628</strain>
    </source>
</reference>
<dbReference type="Gene3D" id="3.30.700.10">
    <property type="entry name" value="Glycoprotein, Type 4 Pilin"/>
    <property type="match status" value="1"/>
</dbReference>
<dbReference type="SUPFAM" id="SSF54523">
    <property type="entry name" value="Pili subunits"/>
    <property type="match status" value="1"/>
</dbReference>
<evidence type="ECO:0000313" key="2">
    <source>
        <dbReference type="EMBL" id="GLP97383.1"/>
    </source>
</evidence>
<keyword evidence="1" id="KW-0812">Transmembrane</keyword>
<dbReference type="AlphaFoldDB" id="A0AA37RY42"/>
<gene>
    <name evidence="2" type="ORF">GCM10007895_26900</name>
</gene>
<accession>A0AA37RY42</accession>
<sequence>MGKQSQLGFTLIELVVVIVILGVLTITAAPKFLDFKKDARVASLQGVIAALKSANSLIYAKAAIQGQESIGRANPRRRHLGSVAIDKSGTVVATNFGYLSNEGNNDNRALQNLAKILEVESIIRLRNNRTVADSGFGLDSVNRRQFYLYPAGFNRTQLCRIEYTSAQAVGEQPRYVLVTDDC</sequence>
<dbReference type="NCBIfam" id="TIGR02532">
    <property type="entry name" value="IV_pilin_GFxxxE"/>
    <property type="match status" value="1"/>
</dbReference>
<dbReference type="InterPro" id="IPR012902">
    <property type="entry name" value="N_methyl_site"/>
</dbReference>
<dbReference type="InterPro" id="IPR045584">
    <property type="entry name" value="Pilin-like"/>
</dbReference>
<dbReference type="EMBL" id="BSNC01000006">
    <property type="protein sequence ID" value="GLP97383.1"/>
    <property type="molecule type" value="Genomic_DNA"/>
</dbReference>
<name>A0AA37RY42_9GAMM</name>